<dbReference type="PANTHER" id="PTHR32444:SF234">
    <property type="entry name" value="RECEPTOR-LIKE SERINE_THREONINE-PROTEIN KINASE"/>
    <property type="match status" value="1"/>
</dbReference>
<dbReference type="InterPro" id="IPR001480">
    <property type="entry name" value="Bulb-type_lectin_dom"/>
</dbReference>
<dbReference type="SUPFAM" id="SSF51110">
    <property type="entry name" value="alpha-D-mannose-specific plant lectins"/>
    <property type="match status" value="1"/>
</dbReference>
<evidence type="ECO:0000313" key="7">
    <source>
        <dbReference type="EMBL" id="KAJ7948534.1"/>
    </source>
</evidence>
<dbReference type="GO" id="GO:0048544">
    <property type="term" value="P:recognition of pollen"/>
    <property type="evidence" value="ECO:0007669"/>
    <property type="project" value="InterPro"/>
</dbReference>
<keyword evidence="3" id="KW-0325">Glycoprotein</keyword>
<keyword evidence="2" id="KW-1015">Disulfide bond</keyword>
<dbReference type="PROSITE" id="PS50026">
    <property type="entry name" value="EGF_3"/>
    <property type="match status" value="1"/>
</dbReference>
<keyword evidence="7" id="KW-0808">Transferase</keyword>
<proteinExistence type="predicted"/>
<dbReference type="PANTHER" id="PTHR32444">
    <property type="entry name" value="BULB-TYPE LECTIN DOMAIN-CONTAINING PROTEIN"/>
    <property type="match status" value="1"/>
</dbReference>
<evidence type="ECO:0000256" key="3">
    <source>
        <dbReference type="ARBA" id="ARBA00023180"/>
    </source>
</evidence>
<dbReference type="Pfam" id="PF00954">
    <property type="entry name" value="S_locus_glycop"/>
    <property type="match status" value="1"/>
</dbReference>
<dbReference type="SMART" id="SM00108">
    <property type="entry name" value="B_lectin"/>
    <property type="match status" value="1"/>
</dbReference>
<dbReference type="InterPro" id="IPR036426">
    <property type="entry name" value="Bulb-type_lectin_dom_sf"/>
</dbReference>
<comment type="caution">
    <text evidence="4">Lacks conserved residue(s) required for the propagation of feature annotation.</text>
</comment>
<reference evidence="7" key="1">
    <citation type="journal article" date="2023" name="Science">
        <title>Elucidation of the pathway for biosynthesis of saponin adjuvants from the soapbark tree.</title>
        <authorList>
            <person name="Reed J."/>
            <person name="Orme A."/>
            <person name="El-Demerdash A."/>
            <person name="Owen C."/>
            <person name="Martin L.B.B."/>
            <person name="Misra R.C."/>
            <person name="Kikuchi S."/>
            <person name="Rejzek M."/>
            <person name="Martin A.C."/>
            <person name="Harkess A."/>
            <person name="Leebens-Mack J."/>
            <person name="Louveau T."/>
            <person name="Stephenson M.J."/>
            <person name="Osbourn A."/>
        </authorList>
    </citation>
    <scope>NUCLEOTIDE SEQUENCE</scope>
    <source>
        <strain evidence="7">S10</strain>
    </source>
</reference>
<evidence type="ECO:0000259" key="5">
    <source>
        <dbReference type="PROSITE" id="PS50026"/>
    </source>
</evidence>
<dbReference type="GO" id="GO:0016301">
    <property type="term" value="F:kinase activity"/>
    <property type="evidence" value="ECO:0007669"/>
    <property type="project" value="UniProtKB-KW"/>
</dbReference>
<name>A0AAD7KZ15_QUISA</name>
<organism evidence="7 8">
    <name type="scientific">Quillaja saponaria</name>
    <name type="common">Soap bark tree</name>
    <dbReference type="NCBI Taxonomy" id="32244"/>
    <lineage>
        <taxon>Eukaryota</taxon>
        <taxon>Viridiplantae</taxon>
        <taxon>Streptophyta</taxon>
        <taxon>Embryophyta</taxon>
        <taxon>Tracheophyta</taxon>
        <taxon>Spermatophyta</taxon>
        <taxon>Magnoliopsida</taxon>
        <taxon>eudicotyledons</taxon>
        <taxon>Gunneridae</taxon>
        <taxon>Pentapetalae</taxon>
        <taxon>rosids</taxon>
        <taxon>fabids</taxon>
        <taxon>Fabales</taxon>
        <taxon>Quillajaceae</taxon>
        <taxon>Quillaja</taxon>
    </lineage>
</organism>
<dbReference type="InterPro" id="IPR000858">
    <property type="entry name" value="S_locus_glycoprot_dom"/>
</dbReference>
<dbReference type="FunFam" id="2.90.10.10:FF:000001">
    <property type="entry name" value="G-type lectin S-receptor-like serine/threonine-protein kinase"/>
    <property type="match status" value="1"/>
</dbReference>
<keyword evidence="8" id="KW-1185">Reference proteome</keyword>
<evidence type="ECO:0000256" key="2">
    <source>
        <dbReference type="ARBA" id="ARBA00023157"/>
    </source>
</evidence>
<dbReference type="PROSITE" id="PS50927">
    <property type="entry name" value="BULB_LECTIN"/>
    <property type="match status" value="1"/>
</dbReference>
<feature type="domain" description="EGF-like" evidence="5">
    <location>
        <begin position="249"/>
        <end position="285"/>
    </location>
</feature>
<keyword evidence="1" id="KW-0732">Signal</keyword>
<gene>
    <name evidence="7" type="ORF">O6P43_028992</name>
</gene>
<feature type="domain" description="Bulb-type lectin" evidence="6">
    <location>
        <begin position="1"/>
        <end position="109"/>
    </location>
</feature>
<dbReference type="InterPro" id="IPR000742">
    <property type="entry name" value="EGF"/>
</dbReference>
<dbReference type="AlphaFoldDB" id="A0AAD7KZ15"/>
<dbReference type="Pfam" id="PF01453">
    <property type="entry name" value="B_lectin"/>
    <property type="match status" value="1"/>
</dbReference>
<evidence type="ECO:0000256" key="4">
    <source>
        <dbReference type="PROSITE-ProRule" id="PRU00076"/>
    </source>
</evidence>
<dbReference type="Gene3D" id="2.90.10.10">
    <property type="entry name" value="Bulb-type lectin domain"/>
    <property type="match status" value="1"/>
</dbReference>
<sequence length="315" mass="36251">MTLISKNETFQLGFFSTGTSSNRYLGMWYKNIPGQTIVWVANRQKPIKDLSGSLMINNTANIVLLRQSKTVAWFTTPTREAQNPVLQLLESGNLVLREDNDENSENYKWQSFDFPSYTLLPGMKLGKDLRTGLDRRVTAWKDQYDPSPGNLTWGMSITSYPEATTWLGSKKYYRSGPWNGVQYNGRSIAQPHPLFKYQYFGNKNEVYEVYQVVNKSILARMVLNQTNNVRYHYVWIEAKQIWRMLVLLPRDFCDTYGACGPNGNCYKTKLPSCECLRGYQSKAPERWNTLDFSEGCVSLKKNRTVGLMGLLNMVI</sequence>
<evidence type="ECO:0000256" key="1">
    <source>
        <dbReference type="ARBA" id="ARBA00022729"/>
    </source>
</evidence>
<keyword evidence="4" id="KW-0245">EGF-like domain</keyword>
<accession>A0AAD7KZ15</accession>
<protein>
    <submittedName>
        <fullName evidence="7">S-receptor-like serine/threonine-protein kinase</fullName>
    </submittedName>
</protein>
<dbReference type="CDD" id="cd00028">
    <property type="entry name" value="B_lectin"/>
    <property type="match status" value="1"/>
</dbReference>
<keyword evidence="7" id="KW-0418">Kinase</keyword>
<dbReference type="KEGG" id="qsa:O6P43_028992"/>
<comment type="caution">
    <text evidence="7">The sequence shown here is derived from an EMBL/GenBank/DDBJ whole genome shotgun (WGS) entry which is preliminary data.</text>
</comment>
<evidence type="ECO:0000259" key="6">
    <source>
        <dbReference type="PROSITE" id="PS50927"/>
    </source>
</evidence>
<dbReference type="EMBL" id="JARAOO010000012">
    <property type="protein sequence ID" value="KAJ7948534.1"/>
    <property type="molecule type" value="Genomic_DNA"/>
</dbReference>
<evidence type="ECO:0000313" key="8">
    <source>
        <dbReference type="Proteomes" id="UP001163823"/>
    </source>
</evidence>
<dbReference type="Proteomes" id="UP001163823">
    <property type="component" value="Chromosome 12"/>
</dbReference>